<evidence type="ECO:0000256" key="1">
    <source>
        <dbReference type="SAM" id="MobiDB-lite"/>
    </source>
</evidence>
<feature type="compositionally biased region" description="Basic and acidic residues" evidence="1">
    <location>
        <begin position="141"/>
        <end position="157"/>
    </location>
</feature>
<proteinExistence type="predicted"/>
<dbReference type="EMBL" id="IACI01070459">
    <property type="protein sequence ID" value="LAA28488.1"/>
    <property type="molecule type" value="Transcribed_RNA"/>
</dbReference>
<feature type="region of interest" description="Disordered" evidence="1">
    <location>
        <begin position="1"/>
        <end position="242"/>
    </location>
</feature>
<feature type="compositionally biased region" description="Basic and acidic residues" evidence="1">
    <location>
        <begin position="24"/>
        <end position="34"/>
    </location>
</feature>
<dbReference type="AlphaFoldDB" id="A0A2H6NB08"/>
<accession>A0A2H6NB08</accession>
<organism evidence="2">
    <name type="scientific">Micrurus carvalhoi</name>
    <dbReference type="NCBI Taxonomy" id="3147026"/>
    <lineage>
        <taxon>Eukaryota</taxon>
        <taxon>Metazoa</taxon>
        <taxon>Chordata</taxon>
        <taxon>Craniata</taxon>
        <taxon>Vertebrata</taxon>
        <taxon>Euteleostomi</taxon>
        <taxon>Lepidosauria</taxon>
        <taxon>Squamata</taxon>
        <taxon>Bifurcata</taxon>
        <taxon>Unidentata</taxon>
        <taxon>Episquamata</taxon>
        <taxon>Toxicofera</taxon>
        <taxon>Serpentes</taxon>
        <taxon>Colubroidea</taxon>
        <taxon>Elapidae</taxon>
        <taxon>Elapinae</taxon>
        <taxon>Micrurus</taxon>
    </lineage>
</organism>
<protein>
    <submittedName>
        <fullName evidence="2">Uncharacterized protein</fullName>
    </submittedName>
</protein>
<feature type="compositionally biased region" description="Polar residues" evidence="1">
    <location>
        <begin position="88"/>
        <end position="110"/>
    </location>
</feature>
<sequence length="255" mass="28194">MPKDHAVLPEHNEKEGSTNSCWEDEGKKEAKEILGPEAQIDESGCPVKDECDSDAENEQNHDPNVEEFLQQEDTAVIYPEAPEEEQHQGTPDASGQDENVTSYNNVVEANSDSDDEDKLHIVEEESVVDGTDCDNSVPDDDLPKDHAVLPEHNEKEGSTNSCWEDEGKKEAKEILGPEAQIDESGCPVKDECDSDAENEQNHDPNVEEFLQQEDTAVIYPEAPEEEQHQGTPDASGQDENGKPSLALCTFFKLCD</sequence>
<evidence type="ECO:0000313" key="2">
    <source>
        <dbReference type="EMBL" id="LAA28488.1"/>
    </source>
</evidence>
<feature type="compositionally biased region" description="Basic and acidic residues" evidence="1">
    <location>
        <begin position="165"/>
        <end position="175"/>
    </location>
</feature>
<feature type="compositionally biased region" description="Polar residues" evidence="1">
    <location>
        <begin position="229"/>
        <end position="238"/>
    </location>
</feature>
<reference evidence="2" key="1">
    <citation type="submission" date="2017-07" db="EMBL/GenBank/DDBJ databases">
        <authorList>
            <person name="Mikheyev A."/>
            <person name="Grau M."/>
        </authorList>
    </citation>
    <scope>NUCLEOTIDE SEQUENCE</scope>
    <source>
        <tissue evidence="2">Venom_gland</tissue>
    </source>
</reference>
<feature type="compositionally biased region" description="Basic and acidic residues" evidence="1">
    <location>
        <begin position="1"/>
        <end position="16"/>
    </location>
</feature>
<name>A0A2H6NB08_9SAUR</name>
<reference evidence="2" key="2">
    <citation type="submission" date="2017-12" db="EMBL/GenBank/DDBJ databases">
        <title>Coralsnake Venomics: Analyses of Venom Gland Transcriptomes and Proteomes of Six Brazilian Taxa.</title>
        <authorList>
            <person name="Aird S.D."/>
            <person name="Jorge da Silva N."/>
            <person name="Qiu L."/>
            <person name="Villar-Briones A."/>
            <person name="Aparecida-Saddi V."/>
            <person name="Campos-Telles M.P."/>
            <person name="Grau M."/>
            <person name="Mikheyev A.S."/>
        </authorList>
    </citation>
    <scope>NUCLEOTIDE SEQUENCE</scope>
    <source>
        <tissue evidence="2">Venom_gland</tissue>
    </source>
</reference>